<proteinExistence type="predicted"/>
<reference evidence="2" key="1">
    <citation type="submission" date="2022-11" db="UniProtKB">
        <authorList>
            <consortium name="WormBaseParasite"/>
        </authorList>
    </citation>
    <scope>IDENTIFICATION</scope>
</reference>
<sequence length="110" mass="12384">IAEYSSDHTLALFLHLIQKTCAQIVSKCSEFCIERNVRCAACAFVFDAFHLRGFVSRLLVGGGDGAISFERKRGWTRIAHRISLSSEACRPWHSNSLWSASDMHKPQESK</sequence>
<dbReference type="AlphaFoldDB" id="A0A915A1F6"/>
<accession>A0A915A1F6</accession>
<keyword evidence="1" id="KW-1185">Reference proteome</keyword>
<organism evidence="1 2">
    <name type="scientific">Parascaris univalens</name>
    <name type="common">Nematode worm</name>
    <dbReference type="NCBI Taxonomy" id="6257"/>
    <lineage>
        <taxon>Eukaryota</taxon>
        <taxon>Metazoa</taxon>
        <taxon>Ecdysozoa</taxon>
        <taxon>Nematoda</taxon>
        <taxon>Chromadorea</taxon>
        <taxon>Rhabditida</taxon>
        <taxon>Spirurina</taxon>
        <taxon>Ascaridomorpha</taxon>
        <taxon>Ascaridoidea</taxon>
        <taxon>Ascarididae</taxon>
        <taxon>Parascaris</taxon>
    </lineage>
</organism>
<evidence type="ECO:0000313" key="1">
    <source>
        <dbReference type="Proteomes" id="UP000887569"/>
    </source>
</evidence>
<protein>
    <submittedName>
        <fullName evidence="2">Mos1 transposase HTH domain-containing protein</fullName>
    </submittedName>
</protein>
<name>A0A915A1F6_PARUN</name>
<dbReference type="Proteomes" id="UP000887569">
    <property type="component" value="Unplaced"/>
</dbReference>
<dbReference type="WBParaSite" id="PgE158_g001_t07">
    <property type="protein sequence ID" value="PgE158_g001_t07"/>
    <property type="gene ID" value="PgE158_g001"/>
</dbReference>
<evidence type="ECO:0000313" key="2">
    <source>
        <dbReference type="WBParaSite" id="PgE158_g001_t07"/>
    </source>
</evidence>